<dbReference type="SUPFAM" id="SSF48334">
    <property type="entry name" value="DNA repair protein MutS, domain III"/>
    <property type="match status" value="1"/>
</dbReference>
<protein>
    <submittedName>
        <fullName evidence="1">Uncharacterized protein</fullName>
    </submittedName>
</protein>
<name>A0AAU7ZXQ0_9FLAO</name>
<accession>A0AAU7ZXQ0</accession>
<sequence length="173" mass="21588">MKNKKKILIRYKIINFFIKNKFISKKILIYLKKIFDLERLFSKLLIYNINIKELYNIAISIKYFYFIYKLLNNNINNNFKKIKYKYLYKKIFLKINKIINKNNILKNINYIKKNVSNELDIIKKKYYKYKKKLKKYIILEKKKYNFNFSFNNFLGYYINISKFQKKKKKIPKN</sequence>
<proteinExistence type="predicted"/>
<dbReference type="InterPro" id="IPR036187">
    <property type="entry name" value="DNA_mismatch_repair_MutS_sf"/>
</dbReference>
<dbReference type="EMBL" id="CP158689">
    <property type="protein sequence ID" value="XCC45376.1"/>
    <property type="molecule type" value="Genomic_DNA"/>
</dbReference>
<gene>
    <name evidence="1" type="ORF">ABUS76_00335</name>
</gene>
<organism evidence="1">
    <name type="scientific">Candidatus Shikimatogenerans sp. Ttur</name>
    <dbReference type="NCBI Taxonomy" id="3158569"/>
    <lineage>
        <taxon>Bacteria</taxon>
        <taxon>Pseudomonadati</taxon>
        <taxon>Bacteroidota</taxon>
        <taxon>Flavobacteriia</taxon>
        <taxon>Flavobacteriales</taxon>
        <taxon>Candidatus Shikimatogenerans</taxon>
    </lineage>
</organism>
<reference evidence="1" key="1">
    <citation type="submission" date="2024-06" db="EMBL/GenBank/DDBJ databases">
        <title>Diversity, functionality, and evolutionary history of bacterial symbionts in false click beetles (Coleoptera, Throscidae).</title>
        <authorList>
            <person name="Wierz J.C."/>
            <person name="Malm H."/>
            <person name="Kaltenpoth M."/>
            <person name="Engl T."/>
        </authorList>
    </citation>
    <scope>NUCLEOTIDE SEQUENCE</scope>
    <source>
        <strain evidence="1">Ttur</strain>
    </source>
</reference>
<dbReference type="Gene3D" id="1.10.1420.10">
    <property type="match status" value="2"/>
</dbReference>
<evidence type="ECO:0000313" key="1">
    <source>
        <dbReference type="EMBL" id="XCC45376.1"/>
    </source>
</evidence>
<dbReference type="AlphaFoldDB" id="A0AAU7ZXQ0"/>